<dbReference type="InterPro" id="IPR035396">
    <property type="entry name" value="Bac_rhamnosid6H"/>
</dbReference>
<dbReference type="RefSeq" id="WP_127737799.1">
    <property type="nucleotide sequence ID" value="NZ_RZTZ01000002.1"/>
</dbReference>
<evidence type="ECO:0000256" key="3">
    <source>
        <dbReference type="ARBA" id="ARBA00022801"/>
    </source>
</evidence>
<dbReference type="EMBL" id="RZTZ01000002">
    <property type="protein sequence ID" value="RVT65581.1"/>
    <property type="molecule type" value="Genomic_DNA"/>
</dbReference>
<dbReference type="PIRSF" id="PIRSF010631">
    <property type="entry name" value="A-rhamnsds"/>
    <property type="match status" value="1"/>
</dbReference>
<evidence type="ECO:0000313" key="8">
    <source>
        <dbReference type="EMBL" id="RVT65581.1"/>
    </source>
</evidence>
<dbReference type="GO" id="GO:0005975">
    <property type="term" value="P:carbohydrate metabolic process"/>
    <property type="evidence" value="ECO:0007669"/>
    <property type="project" value="InterPro"/>
</dbReference>
<evidence type="ECO:0000259" key="7">
    <source>
        <dbReference type="Pfam" id="PF17390"/>
    </source>
</evidence>
<feature type="domain" description="Alpha-L-rhamnosidase C-terminal" evidence="7">
    <location>
        <begin position="826"/>
        <end position="898"/>
    </location>
</feature>
<evidence type="ECO:0000313" key="9">
    <source>
        <dbReference type="Proteomes" id="UP000288024"/>
    </source>
</evidence>
<name>A0A3S3SMB2_9BACI</name>
<feature type="domain" description="Alpha-L-rhamnosidase six-hairpin glycosidase" evidence="6">
    <location>
        <begin position="453"/>
        <end position="822"/>
    </location>
</feature>
<evidence type="ECO:0000256" key="2">
    <source>
        <dbReference type="ARBA" id="ARBA00012652"/>
    </source>
</evidence>
<dbReference type="Pfam" id="PF17390">
    <property type="entry name" value="Bac_rhamnosid_C"/>
    <property type="match status" value="1"/>
</dbReference>
<dbReference type="Pfam" id="PF25788">
    <property type="entry name" value="Ig_Rha78A_N"/>
    <property type="match status" value="1"/>
</dbReference>
<dbReference type="Pfam" id="PF05592">
    <property type="entry name" value="Bac_rhamnosid"/>
    <property type="match status" value="1"/>
</dbReference>
<keyword evidence="9" id="KW-1185">Reference proteome</keyword>
<evidence type="ECO:0000259" key="6">
    <source>
        <dbReference type="Pfam" id="PF17389"/>
    </source>
</evidence>
<comment type="caution">
    <text evidence="8">The sequence shown here is derived from an EMBL/GenBank/DDBJ whole genome shotgun (WGS) entry which is preliminary data.</text>
</comment>
<dbReference type="SUPFAM" id="SSF48208">
    <property type="entry name" value="Six-hairpin glycosidases"/>
    <property type="match status" value="1"/>
</dbReference>
<dbReference type="InterPro" id="IPR008928">
    <property type="entry name" value="6-hairpin_glycosidase_sf"/>
</dbReference>
<dbReference type="InterPro" id="IPR008902">
    <property type="entry name" value="Rhamnosid_concanavalin"/>
</dbReference>
<dbReference type="Proteomes" id="UP000288024">
    <property type="component" value="Unassembled WGS sequence"/>
</dbReference>
<evidence type="ECO:0000259" key="4">
    <source>
        <dbReference type="Pfam" id="PF05592"/>
    </source>
</evidence>
<dbReference type="PANTHER" id="PTHR33307:SF6">
    <property type="entry name" value="ALPHA-RHAMNOSIDASE (EUROFUNG)-RELATED"/>
    <property type="match status" value="1"/>
</dbReference>
<dbReference type="Pfam" id="PF08531">
    <property type="entry name" value="Bac_rhamnosid_N"/>
    <property type="match status" value="1"/>
</dbReference>
<comment type="catalytic activity">
    <reaction evidence="1">
        <text>Hydrolysis of terminal non-reducing alpha-L-rhamnose residues in alpha-L-rhamnosides.</text>
        <dbReference type="EC" id="3.2.1.40"/>
    </reaction>
</comment>
<evidence type="ECO:0000259" key="5">
    <source>
        <dbReference type="Pfam" id="PF08531"/>
    </source>
</evidence>
<dbReference type="Pfam" id="PF17389">
    <property type="entry name" value="Bac_rhamnosid6H"/>
    <property type="match status" value="1"/>
</dbReference>
<dbReference type="AlphaFoldDB" id="A0A3S3SMB2"/>
<dbReference type="Gene3D" id="1.50.10.10">
    <property type="match status" value="1"/>
</dbReference>
<dbReference type="PANTHER" id="PTHR33307">
    <property type="entry name" value="ALPHA-RHAMNOSIDASE (EUROFUNG)"/>
    <property type="match status" value="1"/>
</dbReference>
<feature type="domain" description="Bacterial alpha-L-rhamnosidase N-terminal" evidence="5">
    <location>
        <begin position="169"/>
        <end position="337"/>
    </location>
</feature>
<dbReference type="InterPro" id="IPR012341">
    <property type="entry name" value="6hp_glycosidase-like_sf"/>
</dbReference>
<keyword evidence="3" id="KW-0378">Hydrolase</keyword>
<feature type="domain" description="Alpha-L-rhamnosidase concanavalin-like" evidence="4">
    <location>
        <begin position="350"/>
        <end position="448"/>
    </location>
</feature>
<dbReference type="GO" id="GO:0030596">
    <property type="term" value="F:alpha-L-rhamnosidase activity"/>
    <property type="evidence" value="ECO:0007669"/>
    <property type="project" value="UniProtKB-EC"/>
</dbReference>
<organism evidence="8 9">
    <name type="scientific">Niallia taxi</name>
    <dbReference type="NCBI Taxonomy" id="2499688"/>
    <lineage>
        <taxon>Bacteria</taxon>
        <taxon>Bacillati</taxon>
        <taxon>Bacillota</taxon>
        <taxon>Bacilli</taxon>
        <taxon>Bacillales</taxon>
        <taxon>Bacillaceae</taxon>
        <taxon>Niallia</taxon>
    </lineage>
</organism>
<dbReference type="Gene3D" id="2.60.120.260">
    <property type="entry name" value="Galactose-binding domain-like"/>
    <property type="match status" value="2"/>
</dbReference>
<dbReference type="Gene3D" id="2.60.420.10">
    <property type="entry name" value="Maltose phosphorylase, domain 3"/>
    <property type="match status" value="1"/>
</dbReference>
<reference evidence="8 9" key="1">
    <citation type="submission" date="2019-01" db="EMBL/GenBank/DDBJ databases">
        <title>Bacillus sp. M5HDSG1-1, whole genome shotgun sequence.</title>
        <authorList>
            <person name="Tuo L."/>
        </authorList>
    </citation>
    <scope>NUCLEOTIDE SEQUENCE [LARGE SCALE GENOMIC DNA]</scope>
    <source>
        <strain evidence="8 9">M5HDSG1-1</strain>
    </source>
</reference>
<dbReference type="InterPro" id="IPR035398">
    <property type="entry name" value="Bac_rhamnosid_C"/>
</dbReference>
<proteinExistence type="predicted"/>
<evidence type="ECO:0000256" key="1">
    <source>
        <dbReference type="ARBA" id="ARBA00001445"/>
    </source>
</evidence>
<sequence>MDKSIFVKNLKVENQTNPLGIDISSPRFSWMINTEQNNVLQSAYHLIVADEDGEEVWNTGKTDSDQSVWIPYKGPSLKARKCYFWKVRIWDNKGQISDWSKASWEMGLLGKDDWQACWIEPEQKEAVEEPFITVQEMFSVGLKDKSLEEKAKDLRPPQLLRRKFTITGDIKKARLYVTSHGVYQLELNGSRVGNNEFAPDFTAYNVRLQYQTYDVTDLLAAGNNAIGAVIADGWYIGRIQLTGHSCQFGNKLGLLLQLEVEYQDGTTERIVSDEQFVSSTGPWEYADLFIGEKYDARLEQQDWSCFEFNDQNWKNVKQVDYPLDNLIAQFGPNVRAMEEILPLSVHCETDGAQIIDFGQIIAGRIRIAIEARNGDIITLQHSEVLDKDGKFFMNIIGRNKDQTDIFIAKGKGSEVYEPRFVFHGFRYVRITGLKAAIQKDAVRAIVLYSDMETTGHFQCSDQRLNKLQQNIQWSQKTNMLSIPTDCPQRERAGWTGDLQVFAPTAAFNMDVYTFLERWLGDVREEQFPDGQIANFVPTGKYYVKECSSMGQLSSAGWGDAIIIVPWVLYERYGDVRVLEQNYEAMAKWLAYVQEKAETEIPDSMTETDPVVLERQKYLWNTGFHFGDWLIPSIVESANENTGPMDSAILTKELVATCFYANSALLFAKIAELLGDKEISQTYYTLNKRIRKAFEKEYIESNGRISAHFQGIYILALQMNMVSSEKRPLVAAQLAQLIKDNDHKLDTGFLSVPYLMDVLCAEGYEDIAYRILFQTDCPSWLYEVERGATTIWESWSAIKKDGTVGHMSFNHYAFGCIGDWLYREPGGIKHSSPGYKHSIIEPNVNVGLSSAKAVLKTGYGILSSAWERNNDFIKLEVKIPPNTTATVILHGEKRVDIGSGTHQFHYESPSVLNGRA</sequence>
<dbReference type="InterPro" id="IPR013783">
    <property type="entry name" value="Ig-like_fold"/>
</dbReference>
<protein>
    <recommendedName>
        <fullName evidence="2">alpha-L-rhamnosidase</fullName>
        <ecNumber evidence="2">3.2.1.40</ecNumber>
    </recommendedName>
</protein>
<dbReference type="EC" id="3.2.1.40" evidence="2"/>
<accession>A0A3S3SMB2</accession>
<dbReference type="InterPro" id="IPR016007">
    <property type="entry name" value="Alpha_rhamnosid"/>
</dbReference>
<dbReference type="Gene3D" id="2.60.40.10">
    <property type="entry name" value="Immunoglobulins"/>
    <property type="match status" value="1"/>
</dbReference>
<dbReference type="InterPro" id="IPR013737">
    <property type="entry name" value="Bac_rhamnosid_N"/>
</dbReference>
<gene>
    <name evidence="8" type="ORF">EM808_08795</name>
</gene>